<organism evidence="11 12">
    <name type="scientific">Halomonas beimenensis</name>
    <dbReference type="NCBI Taxonomy" id="475662"/>
    <lineage>
        <taxon>Bacteria</taxon>
        <taxon>Pseudomonadati</taxon>
        <taxon>Pseudomonadota</taxon>
        <taxon>Gammaproteobacteria</taxon>
        <taxon>Oceanospirillales</taxon>
        <taxon>Halomonadaceae</taxon>
        <taxon>Halomonas</taxon>
    </lineage>
</organism>
<keyword evidence="6 9" id="KW-1133">Transmembrane helix</keyword>
<keyword evidence="7 9" id="KW-0472">Membrane</keyword>
<comment type="caution">
    <text evidence="9">Lacks conserved residue(s) required for the propagation of feature annotation.</text>
</comment>
<evidence type="ECO:0000256" key="9">
    <source>
        <dbReference type="RuleBase" id="RU369079"/>
    </source>
</evidence>
<keyword evidence="5 9" id="KW-0812">Transmembrane</keyword>
<comment type="subcellular location">
    <subcellularLocation>
        <location evidence="1 9">Cell inner membrane</location>
        <topology evidence="1 9">Multi-pass membrane protein</topology>
    </subcellularLocation>
</comment>
<dbReference type="EMBL" id="CP021435">
    <property type="protein sequence ID" value="ATJ83033.1"/>
    <property type="molecule type" value="Genomic_DNA"/>
</dbReference>
<feature type="transmembrane region" description="Helical" evidence="9">
    <location>
        <begin position="92"/>
        <end position="115"/>
    </location>
</feature>
<evidence type="ECO:0000256" key="5">
    <source>
        <dbReference type="ARBA" id="ARBA00022692"/>
    </source>
</evidence>
<keyword evidence="4 9" id="KW-0997">Cell inner membrane</keyword>
<dbReference type="InterPro" id="IPR007387">
    <property type="entry name" value="TRAP_DctQ"/>
</dbReference>
<sequence length="185" mass="20592">MPTLISLLDRLNRQTTLWAGRVATLLLAAMLAVMIVHVFYRYALGDSFGWTEELSRYMMVWMAFLYFPAAHKKGLNVSLEVCTEWFKGSRPWQLLQLLLEVAILAALIWCIQLGLDRIERGATTQSLALGIPMAQVYYVLPLSFALTALCSLERVLRAAYALVAPRAAARLGAGQGDTDKQQAEA</sequence>
<dbReference type="GO" id="GO:0005886">
    <property type="term" value="C:plasma membrane"/>
    <property type="evidence" value="ECO:0007669"/>
    <property type="project" value="UniProtKB-SubCell"/>
</dbReference>
<protein>
    <recommendedName>
        <fullName evidence="9">TRAP transporter small permease protein</fullName>
    </recommendedName>
</protein>
<feature type="transmembrane region" description="Helical" evidence="9">
    <location>
        <begin position="135"/>
        <end position="156"/>
    </location>
</feature>
<accession>A0A291P7Y8</accession>
<gene>
    <name evidence="11" type="ORF">BEI_2046</name>
</gene>
<evidence type="ECO:0000256" key="1">
    <source>
        <dbReference type="ARBA" id="ARBA00004429"/>
    </source>
</evidence>
<dbReference type="GO" id="GO:0015740">
    <property type="term" value="P:C4-dicarboxylate transport"/>
    <property type="evidence" value="ECO:0007669"/>
    <property type="project" value="TreeGrafter"/>
</dbReference>
<dbReference type="KEGG" id="hbe:BEI_2046"/>
<dbReference type="RefSeq" id="WP_097789414.1">
    <property type="nucleotide sequence ID" value="NZ_CP021435.1"/>
</dbReference>
<dbReference type="Proteomes" id="UP000219993">
    <property type="component" value="Chromosome"/>
</dbReference>
<dbReference type="PANTHER" id="PTHR35011:SF5">
    <property type="entry name" value="SIALIC ACID TRAP TRANSPORTER SMALL PERMEASE PROTEIN SIAQ"/>
    <property type="match status" value="1"/>
</dbReference>
<evidence type="ECO:0000259" key="10">
    <source>
        <dbReference type="Pfam" id="PF04290"/>
    </source>
</evidence>
<name>A0A291P7Y8_9GAMM</name>
<evidence type="ECO:0000256" key="7">
    <source>
        <dbReference type="ARBA" id="ARBA00023136"/>
    </source>
</evidence>
<dbReference type="GO" id="GO:0022857">
    <property type="term" value="F:transmembrane transporter activity"/>
    <property type="evidence" value="ECO:0007669"/>
    <property type="project" value="UniProtKB-UniRule"/>
</dbReference>
<dbReference type="OrthoDB" id="2085311at2"/>
<comment type="function">
    <text evidence="9">Part of the tripartite ATP-independent periplasmic (TRAP) transport system.</text>
</comment>
<feature type="domain" description="Tripartite ATP-independent periplasmic transporters DctQ component" evidence="10">
    <location>
        <begin position="30"/>
        <end position="158"/>
    </location>
</feature>
<dbReference type="PANTHER" id="PTHR35011">
    <property type="entry name" value="2,3-DIKETO-L-GULONATE TRAP TRANSPORTER SMALL PERMEASE PROTEIN YIAM"/>
    <property type="match status" value="1"/>
</dbReference>
<reference evidence="11 12" key="1">
    <citation type="journal article" date="2017" name="Sci. Rep.">
        <title>Revealing the Saline Adaptation Strategies of the Halophilic Bacterium Halomonas beimenensis through High-throughput Omics and Transposon Mutagenesis Approaches.</title>
        <authorList>
            <person name="Chen Y.H."/>
            <person name="Lin S.S."/>
            <person name="Shyu Y.T."/>
        </authorList>
    </citation>
    <scope>NUCLEOTIDE SEQUENCE [LARGE SCALE GENOMIC DNA]</scope>
    <source>
        <strain evidence="11 12">NTU-111</strain>
    </source>
</reference>
<evidence type="ECO:0000256" key="3">
    <source>
        <dbReference type="ARBA" id="ARBA00022475"/>
    </source>
</evidence>
<keyword evidence="3" id="KW-1003">Cell membrane</keyword>
<keyword evidence="12" id="KW-1185">Reference proteome</keyword>
<feature type="transmembrane region" description="Helical" evidence="9">
    <location>
        <begin position="21"/>
        <end position="42"/>
    </location>
</feature>
<evidence type="ECO:0000256" key="2">
    <source>
        <dbReference type="ARBA" id="ARBA00022448"/>
    </source>
</evidence>
<evidence type="ECO:0000256" key="8">
    <source>
        <dbReference type="ARBA" id="ARBA00038436"/>
    </source>
</evidence>
<evidence type="ECO:0000313" key="11">
    <source>
        <dbReference type="EMBL" id="ATJ83033.1"/>
    </source>
</evidence>
<evidence type="ECO:0000256" key="4">
    <source>
        <dbReference type="ARBA" id="ARBA00022519"/>
    </source>
</evidence>
<comment type="subunit">
    <text evidence="9">The complex comprises the extracytoplasmic solute receptor protein and the two transmembrane proteins.</text>
</comment>
<dbReference type="AlphaFoldDB" id="A0A291P7Y8"/>
<keyword evidence="2 9" id="KW-0813">Transport</keyword>
<evidence type="ECO:0000313" key="12">
    <source>
        <dbReference type="Proteomes" id="UP000219993"/>
    </source>
</evidence>
<proteinExistence type="inferred from homology"/>
<evidence type="ECO:0000256" key="6">
    <source>
        <dbReference type="ARBA" id="ARBA00022989"/>
    </source>
</evidence>
<dbReference type="InterPro" id="IPR055348">
    <property type="entry name" value="DctQ"/>
</dbReference>
<comment type="similarity">
    <text evidence="8 9">Belongs to the TRAP transporter small permease family.</text>
</comment>
<dbReference type="Pfam" id="PF04290">
    <property type="entry name" value="DctQ"/>
    <property type="match status" value="1"/>
</dbReference>